<dbReference type="EMBL" id="JBHTCR010000002">
    <property type="protein sequence ID" value="MFC7346032.1"/>
    <property type="molecule type" value="Genomic_DNA"/>
</dbReference>
<evidence type="ECO:0000313" key="2">
    <source>
        <dbReference type="Proteomes" id="UP001596550"/>
    </source>
</evidence>
<name>A0ABW2LV33_9FLAO</name>
<reference evidence="2" key="1">
    <citation type="journal article" date="2019" name="Int. J. Syst. Evol. Microbiol.">
        <title>The Global Catalogue of Microorganisms (GCM) 10K type strain sequencing project: providing services to taxonomists for standard genome sequencing and annotation.</title>
        <authorList>
            <consortium name="The Broad Institute Genomics Platform"/>
            <consortium name="The Broad Institute Genome Sequencing Center for Infectious Disease"/>
            <person name="Wu L."/>
            <person name="Ma J."/>
        </authorList>
    </citation>
    <scope>NUCLEOTIDE SEQUENCE [LARGE SCALE GENOMIC DNA]</scope>
    <source>
        <strain evidence="2">CCUG 54781</strain>
    </source>
</reference>
<dbReference type="RefSeq" id="WP_378174565.1">
    <property type="nucleotide sequence ID" value="NZ_JBHTCR010000002.1"/>
</dbReference>
<comment type="caution">
    <text evidence="1">The sequence shown here is derived from an EMBL/GenBank/DDBJ whole genome shotgun (WGS) entry which is preliminary data.</text>
</comment>
<dbReference type="Proteomes" id="UP001596550">
    <property type="component" value="Unassembled WGS sequence"/>
</dbReference>
<evidence type="ECO:0000313" key="1">
    <source>
        <dbReference type="EMBL" id="MFC7346032.1"/>
    </source>
</evidence>
<organism evidence="1 2">
    <name type="scientific">Chryseobacterium zhengzhouense</name>
    <dbReference type="NCBI Taxonomy" id="1636086"/>
    <lineage>
        <taxon>Bacteria</taxon>
        <taxon>Pseudomonadati</taxon>
        <taxon>Bacteroidota</taxon>
        <taxon>Flavobacteriia</taxon>
        <taxon>Flavobacteriales</taxon>
        <taxon>Weeksellaceae</taxon>
        <taxon>Chryseobacterium group</taxon>
        <taxon>Chryseobacterium</taxon>
    </lineage>
</organism>
<protein>
    <recommendedName>
        <fullName evidence="3">GLPGLI family protein</fullName>
    </recommendedName>
</protein>
<sequence>MTTIKCIIFLMLPAVYYSQEDRDKFIFDEMDITVEKPDKNKSYDVNYNDDNQIYKLGKKLTYSYYIVRNNDRFLVKKGEQEIQQNGHTSAGWKFVESEKKDDETIQYITIEPHQGNPFASFDPNYNQTAVDFTYLMKNNESFSMETTGAIENKMNVWLHPPRNIYFKILELNPFPYIKAPYAIGTKWNWNLEIGDHWSDKKWLKWEGKIENKYEYEIKEKKNITTRLGNLECFVVYGKAKSRIGETQLISYFNTQFGFVKLEYTNIDGSKTFLEIEKAE</sequence>
<accession>A0ABW2LV33</accession>
<gene>
    <name evidence="1" type="ORF">ACFQO9_04780</name>
</gene>
<keyword evidence="2" id="KW-1185">Reference proteome</keyword>
<evidence type="ECO:0008006" key="3">
    <source>
        <dbReference type="Google" id="ProtNLM"/>
    </source>
</evidence>
<proteinExistence type="predicted"/>